<protein>
    <submittedName>
        <fullName evidence="1">Uncharacterized protein</fullName>
    </submittedName>
</protein>
<dbReference type="Proteomes" id="UP000271590">
    <property type="component" value="Unassembled WGS sequence"/>
</dbReference>
<dbReference type="EMBL" id="RQXU01000035">
    <property type="protein sequence ID" value="RRH80831.1"/>
    <property type="molecule type" value="Genomic_DNA"/>
</dbReference>
<dbReference type="AlphaFoldDB" id="A0A3P3E351"/>
<sequence length="111" mass="12311">MKISAGDAASAGDWAAAISVRSKALRPIGADGSWVRYVEIKSDGTALRYDTERVADQYGILPEGKWEEAESTVREYGTVAAISAELFQVVWSVTRCINDDRRTDESRVHRF</sequence>
<reference evidence="1 2" key="1">
    <citation type="submission" date="2018-11" db="EMBL/GenBank/DDBJ databases">
        <title>The genome of Variovorax sp T529.</title>
        <authorList>
            <person name="Gao J."/>
        </authorList>
    </citation>
    <scope>NUCLEOTIDE SEQUENCE [LARGE SCALE GENOMIC DNA]</scope>
    <source>
        <strain evidence="1 2">T529</strain>
    </source>
</reference>
<organism evidence="1 2">
    <name type="scientific">Variovorax beijingensis</name>
    <dbReference type="NCBI Taxonomy" id="2496117"/>
    <lineage>
        <taxon>Bacteria</taxon>
        <taxon>Pseudomonadati</taxon>
        <taxon>Pseudomonadota</taxon>
        <taxon>Betaproteobacteria</taxon>
        <taxon>Burkholderiales</taxon>
        <taxon>Comamonadaceae</taxon>
        <taxon>Variovorax</taxon>
    </lineage>
</organism>
<accession>A0A3P3E351</accession>
<evidence type="ECO:0000313" key="2">
    <source>
        <dbReference type="Proteomes" id="UP000271590"/>
    </source>
</evidence>
<name>A0A3P3E351_9BURK</name>
<dbReference type="RefSeq" id="WP_124961945.1">
    <property type="nucleotide sequence ID" value="NZ_RQXU01000035.1"/>
</dbReference>
<evidence type="ECO:0000313" key="1">
    <source>
        <dbReference type="EMBL" id="RRH80831.1"/>
    </source>
</evidence>
<gene>
    <name evidence="1" type="ORF">EH244_30060</name>
</gene>
<comment type="caution">
    <text evidence="1">The sequence shown here is derived from an EMBL/GenBank/DDBJ whole genome shotgun (WGS) entry which is preliminary data.</text>
</comment>
<proteinExistence type="predicted"/>